<dbReference type="GO" id="GO:0001708">
    <property type="term" value="P:cell fate specification"/>
    <property type="evidence" value="ECO:0000318"/>
    <property type="project" value="GO_Central"/>
</dbReference>
<feature type="compositionally biased region" description="Polar residues" evidence="4">
    <location>
        <begin position="1393"/>
        <end position="1404"/>
    </location>
</feature>
<dbReference type="InParanoid" id="T1FTH4"/>
<feature type="region of interest" description="Disordered" evidence="4">
    <location>
        <begin position="1392"/>
        <end position="1425"/>
    </location>
</feature>
<dbReference type="PROSITE" id="PS50176">
    <property type="entry name" value="ARM_REPEAT"/>
    <property type="match status" value="1"/>
</dbReference>
<evidence type="ECO:0000256" key="2">
    <source>
        <dbReference type="ARBA" id="ARBA00022687"/>
    </source>
</evidence>
<feature type="compositionally biased region" description="Acidic residues" evidence="4">
    <location>
        <begin position="1207"/>
        <end position="1216"/>
    </location>
</feature>
<dbReference type="GO" id="GO:0008013">
    <property type="term" value="F:beta-catenin binding"/>
    <property type="evidence" value="ECO:0000318"/>
    <property type="project" value="GO_Central"/>
</dbReference>
<dbReference type="Gene3D" id="1.25.10.10">
    <property type="entry name" value="Leucine-rich Repeat Variant"/>
    <property type="match status" value="1"/>
</dbReference>
<keyword evidence="2" id="KW-0879">Wnt signaling pathway</keyword>
<dbReference type="GO" id="GO:0007399">
    <property type="term" value="P:nervous system development"/>
    <property type="evidence" value="ECO:0000318"/>
    <property type="project" value="GO_Central"/>
</dbReference>
<feature type="compositionally biased region" description="Basic and acidic residues" evidence="4">
    <location>
        <begin position="1265"/>
        <end position="1275"/>
    </location>
</feature>
<proteinExistence type="inferred from homology"/>
<dbReference type="PANTHER" id="PTHR12607:SF12">
    <property type="entry name" value="APC-LIKE, ISOFORM A-RELATED"/>
    <property type="match status" value="1"/>
</dbReference>
<dbReference type="GO" id="GO:0016342">
    <property type="term" value="C:catenin complex"/>
    <property type="evidence" value="ECO:0000318"/>
    <property type="project" value="GO_Central"/>
</dbReference>
<feature type="compositionally biased region" description="Low complexity" evidence="4">
    <location>
        <begin position="1590"/>
        <end position="1608"/>
    </location>
</feature>
<dbReference type="eggNOG" id="KOG2122">
    <property type="taxonomic scope" value="Eukaryota"/>
</dbReference>
<dbReference type="InterPro" id="IPR011989">
    <property type="entry name" value="ARM-like"/>
</dbReference>
<dbReference type="SMART" id="SM00185">
    <property type="entry name" value="ARM"/>
    <property type="match status" value="6"/>
</dbReference>
<dbReference type="EnsemblMetazoa" id="HelroT191982">
    <property type="protein sequence ID" value="HelroP191982"/>
    <property type="gene ID" value="HelroG191982"/>
</dbReference>
<evidence type="ECO:0000256" key="1">
    <source>
        <dbReference type="ARBA" id="ARBA00009051"/>
    </source>
</evidence>
<reference evidence="7" key="1">
    <citation type="submission" date="2012-12" db="EMBL/GenBank/DDBJ databases">
        <authorList>
            <person name="Hellsten U."/>
            <person name="Grimwood J."/>
            <person name="Chapman J.A."/>
            <person name="Shapiro H."/>
            <person name="Aerts A."/>
            <person name="Otillar R.P."/>
            <person name="Terry A.Y."/>
            <person name="Boore J.L."/>
            <person name="Simakov O."/>
            <person name="Marletaz F."/>
            <person name="Cho S.-J."/>
            <person name="Edsinger-Gonzales E."/>
            <person name="Havlak P."/>
            <person name="Kuo D.-H."/>
            <person name="Larsson T."/>
            <person name="Lv J."/>
            <person name="Arendt D."/>
            <person name="Savage R."/>
            <person name="Osoegawa K."/>
            <person name="de Jong P."/>
            <person name="Lindberg D.R."/>
            <person name="Seaver E.C."/>
            <person name="Weisblat D.A."/>
            <person name="Putnam N.H."/>
            <person name="Grigoriev I.V."/>
            <person name="Rokhsar D.S."/>
        </authorList>
    </citation>
    <scope>NUCLEOTIDE SEQUENCE</scope>
</reference>
<dbReference type="GeneID" id="20212121"/>
<feature type="compositionally biased region" description="Polar residues" evidence="4">
    <location>
        <begin position="1516"/>
        <end position="1528"/>
    </location>
</feature>
<sequence>MSHNTNKPFHEEWRKQAEIVYSLLSMLNSNANSDQPPLVALLHDKNAHTKQEGGLQSIALVLKKSNQEFGSDCCNENVIKLRLQACRALTNLTYGFAKNKSILCSIDGFVATVVEQLKSPNEELRKVAASVLRNLSWKADADAKIVMKESGMVAGLLTAGMEAEKESTLKCILDALWNISAHSVENKADICDFPGSLEFITSLLTYSSPSNSSTIIECAGGILRNISIHVAVHEQYRMVLRRQNCFEILLKQLQSDNCNIVSNACGSLWNLSARCGEDQQTLWRLGAVRLLGNLVDSEDKSISIASSAALKNLLLYKSNTSSLFTSCSSSPTSYQAQPVIISGAGMEGDVPDRDAVLLNDDSVDEPIDFSTKFKEDVVENDEHQLNGFMTADTKRENNAPCIINNNSNNGANVTDNNDTANFIPNNTNFTYPIHNVKDQRLMQLQMKAKPTTTTKKVPDVGRQVPGLCQVYKVNSGYSSPTEQPKLYCTEDTPDGFSIVNGSMCAINDIDCSRNDYFGYSSNDSTANFNVSNANNFTVNNHVNNNNIINNAKLNYNPQLNKPQSVSSNQILMHSFNLNSNKVIDYYEEAKDEPIDYSVKYQEILPDKYPSKIKWLPCESYLPYKQQVLLPLYESSNTRLHNNAKPTKSHVTSLPSGSTVQKADAGQKENFDIMKNKCLSAAQSKISPGSACSPNDTPMQFCTEGTPIGYSRASSLSSLSVKSSETEHDQTVGNKVHVEKIAESSSTLPSIQENEALNITPMVSKQNNQNTNKNTGKSSGSSDNNSHHNGSGGSKTVKFDETIQTPMMFSRCSSLGSLSSFDARSVHSSVISEYSRRASGIVSPSDLPDSPGDTMPPSPKTGKQHERCPSSNRPRGETASIPVGEQGADVKNDSDCSLSDNGEDYDDDLLSEVIQAAMPKSRKHSRVTYEVVNNNYSDGRDVKMMMARKPFPTSSDVMMSAGNNKAYLQPQSHQHVTNLDSNQDQDTLKVYAEEGTPFEISRVTSLSDISIDDSAAGKKFKKDSNQRRFISVQPQKTFLQSQNALLEDSFKTYCLEGTPVNFSRNDSLSSLGSKDFSSPGKSEAEIHPKLKKMFINSSNKKNAASAAKHMMTSTPSNSSRHHQMLGDEVLRYAVEGTPDKVPPISYEDTSLHAGANNDVIDDKITFDNNQLHARKSSSLNNDRTSDNGDDDDDNKKGMKSSSSSSLGDSDDDDDDDDSPIKNDLLQECINAALPKSKSRNLKQKINLAQAPKCASNKSIPSQTRRWSSEFRMRNNRGDGATNTPEKINGSRECGGKPQSKPDSLKKARFITNALHEATTFSEEDDCSTSGHNTEANNTVIFKGSQSNNGGEDDYKDDEEEEEEEEDDDGKNVEEKGEVMLIESPLIPSAVDVSCASTSDAPTTGSDECKNNESIGEDLEADETTTTSAEEFSIDNINLLSSRSLNLPGLILTEENSNALNLSPSLLSKSAESILSVEKNHSKNKSSIDFNDFSELIDDFYNKTRLQDLEGSRFDMKSANNAETESTVTTDRSEFQSSSLSSSSSLPNSFNIHDGAETAAVEKKQSKNKLLNFFRKHSIRRPKSKNSDLELSISKSNGCSSSTSNNNNTVSRNVKLSFNLQNASKASDGSGEEFQPMNEKGVFSFYNVCIESLQQPYSEVYPGFIRHTEYKVTKRIVVYDSHNKNNQTKQVIRVSGTYNSQKNYWTIHFSNQTIPAAHQFNKETAFFITIFCPGNLHHFWVDEFAPLFSTVRQTGRLKRHLQNILFYREPVNLDNQTIQECTNVKTYQQILSTLYIKFPHRVFYEAASGTCYSNAVFGVESSYLKNPRDAVEHVTREIMNNVSNVQQNATNETCDVLLVQRRTRKILNYDELVNISISLGFRNVCQIGWVRKTKIMVGVNGAALQWSIFMAPASNLVEISWPKQNWKFYYADHVKAYNIGYHQVVASHVYPNWSSYERRVKFRKLSEEEKKKMLAGRWDGNLHDNFWKWADIVVDVQQFRDVLKQFIRW</sequence>
<dbReference type="Proteomes" id="UP000015101">
    <property type="component" value="Unassembled WGS sequence"/>
</dbReference>
<dbReference type="GO" id="GO:0090090">
    <property type="term" value="P:negative regulation of canonical Wnt signaling pathway"/>
    <property type="evidence" value="ECO:0000318"/>
    <property type="project" value="GO_Central"/>
</dbReference>
<accession>T1FTH4</accession>
<dbReference type="GO" id="GO:0005737">
    <property type="term" value="C:cytoplasm"/>
    <property type="evidence" value="ECO:0007669"/>
    <property type="project" value="UniProtKB-ARBA"/>
</dbReference>
<dbReference type="InterPro" id="IPR026818">
    <property type="entry name" value="Apc_fam"/>
</dbReference>
<dbReference type="HOGENOM" id="CLU_233803_0_0_1"/>
<dbReference type="CTD" id="20212121"/>
<feature type="compositionally biased region" description="Acidic residues" evidence="4">
    <location>
        <begin position="1349"/>
        <end position="1367"/>
    </location>
</feature>
<feature type="region of interest" description="Disordered" evidence="4">
    <location>
        <begin position="642"/>
        <end position="663"/>
    </location>
</feature>
<comment type="similarity">
    <text evidence="1">Belongs to the adenomatous polyposis coli (APC) family.</text>
</comment>
<organism evidence="6 7">
    <name type="scientific">Helobdella robusta</name>
    <name type="common">Californian leech</name>
    <dbReference type="NCBI Taxonomy" id="6412"/>
    <lineage>
        <taxon>Eukaryota</taxon>
        <taxon>Metazoa</taxon>
        <taxon>Spiralia</taxon>
        <taxon>Lophotrochozoa</taxon>
        <taxon>Annelida</taxon>
        <taxon>Clitellata</taxon>
        <taxon>Hirudinea</taxon>
        <taxon>Rhynchobdellida</taxon>
        <taxon>Glossiphoniidae</taxon>
        <taxon>Helobdella</taxon>
    </lineage>
</organism>
<dbReference type="Pfam" id="PF05923">
    <property type="entry name" value="APC_r"/>
    <property type="match status" value="3"/>
</dbReference>
<dbReference type="GO" id="GO:0016055">
    <property type="term" value="P:Wnt signaling pathway"/>
    <property type="evidence" value="ECO:0007669"/>
    <property type="project" value="UniProtKB-KW"/>
</dbReference>
<evidence type="ECO:0000313" key="7">
    <source>
        <dbReference type="Proteomes" id="UP000015101"/>
    </source>
</evidence>
<dbReference type="GO" id="GO:0008017">
    <property type="term" value="F:microtubule binding"/>
    <property type="evidence" value="ECO:0000318"/>
    <property type="project" value="GO_Central"/>
</dbReference>
<feature type="compositionally biased region" description="Low complexity" evidence="4">
    <location>
        <begin position="764"/>
        <end position="788"/>
    </location>
</feature>
<feature type="region of interest" description="Disordered" evidence="4">
    <location>
        <begin position="763"/>
        <end position="796"/>
    </location>
</feature>
<dbReference type="KEGG" id="hro:HELRODRAFT_191982"/>
<feature type="region of interest" description="Disordered" evidence="4">
    <location>
        <begin position="1515"/>
        <end position="1547"/>
    </location>
</feature>
<feature type="region of interest" description="Disordered" evidence="4">
    <location>
        <begin position="1583"/>
        <end position="1608"/>
    </location>
</feature>
<dbReference type="STRING" id="6412.T1FTH4"/>
<name>T1FTH4_HELRO</name>
<dbReference type="Pfam" id="PF00514">
    <property type="entry name" value="Arm"/>
    <property type="match status" value="1"/>
</dbReference>
<dbReference type="EMBL" id="KB096633">
    <property type="protein sequence ID" value="ESO03271.1"/>
    <property type="molecule type" value="Genomic_DNA"/>
</dbReference>
<dbReference type="EMBL" id="AMQM01004592">
    <property type="status" value="NOT_ANNOTATED_CDS"/>
    <property type="molecule type" value="Genomic_DNA"/>
</dbReference>
<dbReference type="GO" id="GO:0045295">
    <property type="term" value="F:gamma-catenin binding"/>
    <property type="evidence" value="ECO:0000318"/>
    <property type="project" value="GO_Central"/>
</dbReference>
<feature type="region of interest" description="Disordered" evidence="4">
    <location>
        <begin position="1099"/>
        <end position="1121"/>
    </location>
</feature>
<keyword evidence="7" id="KW-1185">Reference proteome</keyword>
<evidence type="ECO:0000256" key="3">
    <source>
        <dbReference type="PROSITE-ProRule" id="PRU00259"/>
    </source>
</evidence>
<gene>
    <name evidence="6" type="primary">20212121</name>
    <name evidence="5" type="ORF">HELRODRAFT_191982</name>
</gene>
<dbReference type="GO" id="GO:0007389">
    <property type="term" value="P:pattern specification process"/>
    <property type="evidence" value="ECO:0000318"/>
    <property type="project" value="GO_Central"/>
</dbReference>
<feature type="compositionally biased region" description="Polar residues" evidence="4">
    <location>
        <begin position="1326"/>
        <end position="1345"/>
    </location>
</feature>
<feature type="repeat" description="ARM" evidence="3">
    <location>
        <begin position="108"/>
        <end position="136"/>
    </location>
</feature>
<dbReference type="PANTHER" id="PTHR12607">
    <property type="entry name" value="ADENOMATOUS POLYPOSIS COLI PROTEIN FAMILY"/>
    <property type="match status" value="1"/>
</dbReference>
<feature type="compositionally biased region" description="Polar residues" evidence="4">
    <location>
        <begin position="1254"/>
        <end position="1264"/>
    </location>
</feature>
<dbReference type="RefSeq" id="XP_009018419.1">
    <property type="nucleotide sequence ID" value="XM_009020171.1"/>
</dbReference>
<dbReference type="SUPFAM" id="SSF48371">
    <property type="entry name" value="ARM repeat"/>
    <property type="match status" value="1"/>
</dbReference>
<feature type="region of interest" description="Disordered" evidence="4">
    <location>
        <begin position="831"/>
        <end position="903"/>
    </location>
</feature>
<evidence type="ECO:0000313" key="5">
    <source>
        <dbReference type="EMBL" id="ESO03271.1"/>
    </source>
</evidence>
<evidence type="ECO:0000256" key="4">
    <source>
        <dbReference type="SAM" id="MobiDB-lite"/>
    </source>
</evidence>
<protein>
    <submittedName>
        <fullName evidence="5 6">Uncharacterized protein</fullName>
    </submittedName>
</protein>
<dbReference type="OrthoDB" id="6326472at2759"/>
<dbReference type="FunFam" id="1.25.10.10:FF:001248">
    <property type="entry name" value="Adenomatous polyposis coli protein, putative"/>
    <property type="match status" value="1"/>
</dbReference>
<dbReference type="InterPro" id="IPR009223">
    <property type="entry name" value="APC_rpt"/>
</dbReference>
<feature type="compositionally biased region" description="Low complexity" evidence="4">
    <location>
        <begin position="1535"/>
        <end position="1544"/>
    </location>
</feature>
<dbReference type="GO" id="GO:0030877">
    <property type="term" value="C:beta-catenin destruction complex"/>
    <property type="evidence" value="ECO:0000318"/>
    <property type="project" value="GO_Central"/>
</dbReference>
<feature type="region of interest" description="Disordered" evidence="4">
    <location>
        <begin position="1246"/>
        <end position="1302"/>
    </location>
</feature>
<dbReference type="GO" id="GO:0016477">
    <property type="term" value="P:cell migration"/>
    <property type="evidence" value="ECO:0000318"/>
    <property type="project" value="GO_Central"/>
</dbReference>
<reference evidence="6" key="3">
    <citation type="submission" date="2015-06" db="UniProtKB">
        <authorList>
            <consortium name="EnsemblMetazoa"/>
        </authorList>
    </citation>
    <scope>IDENTIFICATION</scope>
</reference>
<feature type="region of interest" description="Disordered" evidence="4">
    <location>
        <begin position="1172"/>
        <end position="1220"/>
    </location>
</feature>
<evidence type="ECO:0000313" key="6">
    <source>
        <dbReference type="EnsemblMetazoa" id="HelroP191982"/>
    </source>
</evidence>
<dbReference type="InterPro" id="IPR000225">
    <property type="entry name" value="Armadillo"/>
</dbReference>
<feature type="compositionally biased region" description="Polar residues" evidence="4">
    <location>
        <begin position="642"/>
        <end position="660"/>
    </location>
</feature>
<reference evidence="5 7" key="2">
    <citation type="journal article" date="2013" name="Nature">
        <title>Insights into bilaterian evolution from three spiralian genomes.</title>
        <authorList>
            <person name="Simakov O."/>
            <person name="Marletaz F."/>
            <person name="Cho S.J."/>
            <person name="Edsinger-Gonzales E."/>
            <person name="Havlak P."/>
            <person name="Hellsten U."/>
            <person name="Kuo D.H."/>
            <person name="Larsson T."/>
            <person name="Lv J."/>
            <person name="Arendt D."/>
            <person name="Savage R."/>
            <person name="Osoegawa K."/>
            <person name="de Jong P."/>
            <person name="Grimwood J."/>
            <person name="Chapman J.A."/>
            <person name="Shapiro H."/>
            <person name="Aerts A."/>
            <person name="Otillar R.P."/>
            <person name="Terry A.Y."/>
            <person name="Boore J.L."/>
            <person name="Grigoriev I.V."/>
            <person name="Lindberg D.R."/>
            <person name="Seaver E.C."/>
            <person name="Weisblat D.A."/>
            <person name="Putnam N.H."/>
            <person name="Rokhsar D.S."/>
        </authorList>
    </citation>
    <scope>NUCLEOTIDE SEQUENCE</scope>
</reference>
<dbReference type="GO" id="GO:0007026">
    <property type="term" value="P:negative regulation of microtubule depolymerization"/>
    <property type="evidence" value="ECO:0000318"/>
    <property type="project" value="GO_Central"/>
</dbReference>
<feature type="region of interest" description="Disordered" evidence="4">
    <location>
        <begin position="1318"/>
        <end position="1373"/>
    </location>
</feature>
<dbReference type="InterPro" id="IPR016024">
    <property type="entry name" value="ARM-type_fold"/>
</dbReference>